<dbReference type="CDD" id="cd01902">
    <property type="entry name" value="Ntn_CGH"/>
    <property type="match status" value="1"/>
</dbReference>
<dbReference type="Proteomes" id="UP000218810">
    <property type="component" value="Unassembled WGS sequence"/>
</dbReference>
<evidence type="ECO:0000313" key="4">
    <source>
        <dbReference type="EMBL" id="PAY22850.1"/>
    </source>
</evidence>
<reference evidence="5" key="1">
    <citation type="submission" date="2017-09" db="EMBL/GenBank/DDBJ databases">
        <authorList>
            <person name="Zhang Y."/>
            <person name="Huang X."/>
            <person name="Liu J."/>
            <person name="Lu L."/>
            <person name="Peng K."/>
        </authorList>
    </citation>
    <scope>NUCLEOTIDE SEQUENCE [LARGE SCALE GENOMIC DNA]</scope>
    <source>
        <strain evidence="5">S-XJ-1</strain>
    </source>
</reference>
<feature type="domain" description="Choloylglycine hydrolase/NAAA C-terminal" evidence="3">
    <location>
        <begin position="2"/>
        <end position="287"/>
    </location>
</feature>
<evidence type="ECO:0000256" key="2">
    <source>
        <dbReference type="ARBA" id="ARBA00022801"/>
    </source>
</evidence>
<dbReference type="InterPro" id="IPR052193">
    <property type="entry name" value="Peptidase_C59"/>
</dbReference>
<dbReference type="InterPro" id="IPR029055">
    <property type="entry name" value="Ntn_hydrolases_N"/>
</dbReference>
<keyword evidence="5" id="KW-1185">Reference proteome</keyword>
<dbReference type="SUPFAM" id="SSF56235">
    <property type="entry name" value="N-terminal nucleophile aminohydrolases (Ntn hydrolases)"/>
    <property type="match status" value="1"/>
</dbReference>
<gene>
    <name evidence="4" type="ORF">CEY15_10990</name>
</gene>
<keyword evidence="2 4" id="KW-0378">Hydrolase</keyword>
<dbReference type="OrthoDB" id="1265391at2"/>
<dbReference type="InterPro" id="IPR029132">
    <property type="entry name" value="CBAH/NAAA_C"/>
</dbReference>
<dbReference type="Pfam" id="PF02275">
    <property type="entry name" value="CBAH"/>
    <property type="match status" value="1"/>
</dbReference>
<dbReference type="PANTHER" id="PTHR35527:SF2">
    <property type="entry name" value="HYDROLASE"/>
    <property type="match status" value="1"/>
</dbReference>
<comment type="similarity">
    <text evidence="1">Belongs to the peptidase C59 family.</text>
</comment>
<dbReference type="AlphaFoldDB" id="A0A2A2WNT6"/>
<accession>A0A2A2WNT6</accession>
<dbReference type="Gene3D" id="3.60.60.10">
    <property type="entry name" value="Penicillin V Acylase, Chain A"/>
    <property type="match status" value="1"/>
</dbReference>
<dbReference type="GO" id="GO:0016787">
    <property type="term" value="F:hydrolase activity"/>
    <property type="evidence" value="ECO:0007669"/>
    <property type="project" value="UniProtKB-KW"/>
</dbReference>
<sequence>MCTRTLWSTGEDLVLAGRTMDYEVDLRTNLWAFPRGLSRDNGVDDSLRWTSVHGSVVAAAYDLASTDGINEAGLAGHLLWLAESDYGERDPDRPALSASAWVQYMLDNFATVAEAVDWMRRSRVQIRTSGDPVTGTTVTVHLALDDRSGDSAIIEYIDGEPHIWHDRSYRVMTNSPPFAEQLERLHEIKGFGGDRPLPGGTDADERFARAAFYLDRLPAPADRTGAVAELLSVMRNASQPFRVPDPDHPNASTTLWRTITDHVDGVYVFEDTGRPNIVWVRLDGLDLSEGAPVRKLDLVADTGLEGGLVGEVSAHFEATAPMEFLRAS</sequence>
<dbReference type="PANTHER" id="PTHR35527">
    <property type="entry name" value="CHOLOYLGLYCINE HYDROLASE"/>
    <property type="match status" value="1"/>
</dbReference>
<dbReference type="EMBL" id="NTGA01000019">
    <property type="protein sequence ID" value="PAY22850.1"/>
    <property type="molecule type" value="Genomic_DNA"/>
</dbReference>
<name>A0A2A2WNT6_9ACTN</name>
<organism evidence="4 5">
    <name type="scientific">Dietzia natronolimnaea</name>
    <dbReference type="NCBI Taxonomy" id="161920"/>
    <lineage>
        <taxon>Bacteria</taxon>
        <taxon>Bacillati</taxon>
        <taxon>Actinomycetota</taxon>
        <taxon>Actinomycetes</taxon>
        <taxon>Mycobacteriales</taxon>
        <taxon>Dietziaceae</taxon>
        <taxon>Dietzia</taxon>
    </lineage>
</organism>
<dbReference type="RefSeq" id="WP_095718486.1">
    <property type="nucleotide sequence ID" value="NZ_NTGA01000019.1"/>
</dbReference>
<proteinExistence type="inferred from homology"/>
<comment type="caution">
    <text evidence="4">The sequence shown here is derived from an EMBL/GenBank/DDBJ whole genome shotgun (WGS) entry which is preliminary data.</text>
</comment>
<protein>
    <submittedName>
        <fullName evidence="4">Choloylglycine hydrolase</fullName>
    </submittedName>
</protein>
<evidence type="ECO:0000259" key="3">
    <source>
        <dbReference type="Pfam" id="PF02275"/>
    </source>
</evidence>
<evidence type="ECO:0000256" key="1">
    <source>
        <dbReference type="ARBA" id="ARBA00006625"/>
    </source>
</evidence>
<evidence type="ECO:0000313" key="5">
    <source>
        <dbReference type="Proteomes" id="UP000218810"/>
    </source>
</evidence>